<gene>
    <name evidence="1" type="ORF">S03H2_16188</name>
</gene>
<sequence length="84" mass="9847">TEEGKRTQYVLYWNGAAAESLLEKIREYLVLKSFKARMGIIYYNSFFKGKTHHIISREEKEARQVFRNMISPNNKDNKFPDSGG</sequence>
<reference evidence="1" key="1">
    <citation type="journal article" date="2014" name="Front. Microbiol.">
        <title>High frequency of phylogenetically diverse reductive dehalogenase-homologous genes in deep subseafloor sedimentary metagenomes.</title>
        <authorList>
            <person name="Kawai M."/>
            <person name="Futagami T."/>
            <person name="Toyoda A."/>
            <person name="Takaki Y."/>
            <person name="Nishi S."/>
            <person name="Hori S."/>
            <person name="Arai W."/>
            <person name="Tsubouchi T."/>
            <person name="Morono Y."/>
            <person name="Uchiyama I."/>
            <person name="Ito T."/>
            <person name="Fujiyama A."/>
            <person name="Inagaki F."/>
            <person name="Takami H."/>
        </authorList>
    </citation>
    <scope>NUCLEOTIDE SEQUENCE</scope>
    <source>
        <strain evidence="1">Expedition CK06-06</strain>
    </source>
</reference>
<dbReference type="EMBL" id="BARU01008261">
    <property type="protein sequence ID" value="GAH38897.1"/>
    <property type="molecule type" value="Genomic_DNA"/>
</dbReference>
<comment type="caution">
    <text evidence="1">The sequence shown here is derived from an EMBL/GenBank/DDBJ whole genome shotgun (WGS) entry which is preliminary data.</text>
</comment>
<organism evidence="1">
    <name type="scientific">marine sediment metagenome</name>
    <dbReference type="NCBI Taxonomy" id="412755"/>
    <lineage>
        <taxon>unclassified sequences</taxon>
        <taxon>metagenomes</taxon>
        <taxon>ecological metagenomes</taxon>
    </lineage>
</organism>
<evidence type="ECO:0000313" key="1">
    <source>
        <dbReference type="EMBL" id="GAH38897.1"/>
    </source>
</evidence>
<name>X1F1U3_9ZZZZ</name>
<accession>X1F1U3</accession>
<protein>
    <submittedName>
        <fullName evidence="1">Uncharacterized protein</fullName>
    </submittedName>
</protein>
<dbReference type="AlphaFoldDB" id="X1F1U3"/>
<proteinExistence type="predicted"/>
<feature type="non-terminal residue" evidence="1">
    <location>
        <position position="1"/>
    </location>
</feature>